<feature type="region of interest" description="Disordered" evidence="1">
    <location>
        <begin position="1"/>
        <end position="27"/>
    </location>
</feature>
<evidence type="ECO:0000313" key="2">
    <source>
        <dbReference type="EMBL" id="KII70300.1"/>
    </source>
</evidence>
<dbReference type="AlphaFoldDB" id="A0A0C2N1Q2"/>
<accession>A0A0C2N1Q2</accession>
<protein>
    <submittedName>
        <fullName evidence="2">Uncharacterized protein</fullName>
    </submittedName>
</protein>
<reference evidence="2 3" key="1">
    <citation type="journal article" date="2014" name="Genome Biol. Evol.">
        <title>The genome of the myxosporean Thelohanellus kitauei shows adaptations to nutrient acquisition within its fish host.</title>
        <authorList>
            <person name="Yang Y."/>
            <person name="Xiong J."/>
            <person name="Zhou Z."/>
            <person name="Huo F."/>
            <person name="Miao W."/>
            <person name="Ran C."/>
            <person name="Liu Y."/>
            <person name="Zhang J."/>
            <person name="Feng J."/>
            <person name="Wang M."/>
            <person name="Wang M."/>
            <person name="Wang L."/>
            <person name="Yao B."/>
        </authorList>
    </citation>
    <scope>NUCLEOTIDE SEQUENCE [LARGE SCALE GENOMIC DNA]</scope>
    <source>
        <strain evidence="2">Wuqing</strain>
    </source>
</reference>
<evidence type="ECO:0000313" key="3">
    <source>
        <dbReference type="Proteomes" id="UP000031668"/>
    </source>
</evidence>
<name>A0A0C2N1Q2_THEKT</name>
<keyword evidence="3" id="KW-1185">Reference proteome</keyword>
<comment type="caution">
    <text evidence="2">The sequence shown here is derived from an EMBL/GenBank/DDBJ whole genome shotgun (WGS) entry which is preliminary data.</text>
</comment>
<feature type="region of interest" description="Disordered" evidence="1">
    <location>
        <begin position="53"/>
        <end position="72"/>
    </location>
</feature>
<dbReference type="EMBL" id="JWZT01002099">
    <property type="protein sequence ID" value="KII70300.1"/>
    <property type="molecule type" value="Genomic_DNA"/>
</dbReference>
<evidence type="ECO:0000256" key="1">
    <source>
        <dbReference type="SAM" id="MobiDB-lite"/>
    </source>
</evidence>
<organism evidence="2 3">
    <name type="scientific">Thelohanellus kitauei</name>
    <name type="common">Myxosporean</name>
    <dbReference type="NCBI Taxonomy" id="669202"/>
    <lineage>
        <taxon>Eukaryota</taxon>
        <taxon>Metazoa</taxon>
        <taxon>Cnidaria</taxon>
        <taxon>Myxozoa</taxon>
        <taxon>Myxosporea</taxon>
        <taxon>Bivalvulida</taxon>
        <taxon>Platysporina</taxon>
        <taxon>Myxobolidae</taxon>
        <taxon>Thelohanellus</taxon>
    </lineage>
</organism>
<feature type="compositionally biased region" description="Polar residues" evidence="1">
    <location>
        <begin position="7"/>
        <end position="18"/>
    </location>
</feature>
<gene>
    <name evidence="2" type="ORF">RF11_15871</name>
</gene>
<proteinExistence type="predicted"/>
<sequence>MARVNQAPETKSQGQRVSSGAKPMMEGTQRQTWLAIRNLEHNLVGVLHENENMEGGSEMHPMRRGNNDEQLRNRPRRRANALTVHNRQTKISWFKLLSALATLGRALPPKVPVTGIFKPTNVESASHLMVLPLARLGKQVPEMTITYTDGTSLNNAAIKSKILREYACKTSDTKYTSPMNIVIGDGVAENYRDK</sequence>
<dbReference type="Proteomes" id="UP000031668">
    <property type="component" value="Unassembled WGS sequence"/>
</dbReference>